<evidence type="ECO:0000256" key="1">
    <source>
        <dbReference type="ARBA" id="ARBA00003291"/>
    </source>
</evidence>
<dbReference type="SUPFAM" id="SSF47473">
    <property type="entry name" value="EF-hand"/>
    <property type="match status" value="1"/>
</dbReference>
<feature type="domain" description="EF-hand" evidence="5">
    <location>
        <begin position="128"/>
        <end position="163"/>
    </location>
</feature>
<evidence type="ECO:0000256" key="3">
    <source>
        <dbReference type="ARBA" id="ARBA00022737"/>
    </source>
</evidence>
<keyword evidence="4" id="KW-0106">Calcium</keyword>
<organism evidence="6 7">
    <name type="scientific">Linum tenue</name>
    <dbReference type="NCBI Taxonomy" id="586396"/>
    <lineage>
        <taxon>Eukaryota</taxon>
        <taxon>Viridiplantae</taxon>
        <taxon>Streptophyta</taxon>
        <taxon>Embryophyta</taxon>
        <taxon>Tracheophyta</taxon>
        <taxon>Spermatophyta</taxon>
        <taxon>Magnoliopsida</taxon>
        <taxon>eudicotyledons</taxon>
        <taxon>Gunneridae</taxon>
        <taxon>Pentapetalae</taxon>
        <taxon>rosids</taxon>
        <taxon>fabids</taxon>
        <taxon>Malpighiales</taxon>
        <taxon>Linaceae</taxon>
        <taxon>Linum</taxon>
    </lineage>
</organism>
<dbReference type="SMART" id="SM00054">
    <property type="entry name" value="EFh"/>
    <property type="match status" value="4"/>
</dbReference>
<dbReference type="PANTHER" id="PTHR10891">
    <property type="entry name" value="EF-HAND CALCIUM-BINDING DOMAIN CONTAINING PROTEIN"/>
    <property type="match status" value="1"/>
</dbReference>
<keyword evidence="7" id="KW-1185">Reference proteome</keyword>
<dbReference type="FunFam" id="1.10.238.10:FF:000275">
    <property type="entry name" value="Probable calcium-binding protein CML27"/>
    <property type="match status" value="1"/>
</dbReference>
<dbReference type="EMBL" id="CAMGYJ010000006">
    <property type="protein sequence ID" value="CAI0436710.1"/>
    <property type="molecule type" value="Genomic_DNA"/>
</dbReference>
<evidence type="ECO:0000313" key="7">
    <source>
        <dbReference type="Proteomes" id="UP001154282"/>
    </source>
</evidence>
<gene>
    <name evidence="6" type="ORF">LITE_LOCUS25193</name>
</gene>
<comment type="caution">
    <text evidence="6">The sequence shown here is derived from an EMBL/GenBank/DDBJ whole genome shotgun (WGS) entry which is preliminary data.</text>
</comment>
<dbReference type="PROSITE" id="PS00018">
    <property type="entry name" value="EF_HAND_1"/>
    <property type="match status" value="3"/>
</dbReference>
<dbReference type="GO" id="GO:0005509">
    <property type="term" value="F:calcium ion binding"/>
    <property type="evidence" value="ECO:0007669"/>
    <property type="project" value="InterPro"/>
</dbReference>
<dbReference type="PROSITE" id="PS50222">
    <property type="entry name" value="EF_HAND_2"/>
    <property type="match status" value="4"/>
</dbReference>
<feature type="domain" description="EF-hand" evidence="5">
    <location>
        <begin position="92"/>
        <end position="127"/>
    </location>
</feature>
<evidence type="ECO:0000313" key="6">
    <source>
        <dbReference type="EMBL" id="CAI0436710.1"/>
    </source>
</evidence>
<dbReference type="Proteomes" id="UP001154282">
    <property type="component" value="Unassembled WGS sequence"/>
</dbReference>
<keyword evidence="3" id="KW-0677">Repeat</keyword>
<evidence type="ECO:0000256" key="2">
    <source>
        <dbReference type="ARBA" id="ARBA00022723"/>
    </source>
</evidence>
<dbReference type="InterPro" id="IPR011992">
    <property type="entry name" value="EF-hand-dom_pair"/>
</dbReference>
<dbReference type="CDD" id="cd00051">
    <property type="entry name" value="EFh"/>
    <property type="match status" value="2"/>
</dbReference>
<name>A0AAV0LSZ8_9ROSI</name>
<dbReference type="Gene3D" id="1.10.238.10">
    <property type="entry name" value="EF-hand"/>
    <property type="match status" value="2"/>
</dbReference>
<proteinExistence type="predicted"/>
<keyword evidence="2" id="KW-0479">Metal-binding</keyword>
<dbReference type="Pfam" id="PF13499">
    <property type="entry name" value="EF-hand_7"/>
    <property type="match status" value="2"/>
</dbReference>
<accession>A0AAV0LSZ8</accession>
<dbReference type="InterPro" id="IPR039647">
    <property type="entry name" value="EF_hand_pair_protein_CML-like"/>
</dbReference>
<dbReference type="InterPro" id="IPR018247">
    <property type="entry name" value="EF_Hand_1_Ca_BS"/>
</dbReference>
<sequence length="264" mass="30196">MAEAVDTSAPIAKPTSSPSYLQNMDELQKVFEKFDSNGDGKISLSELADVLRSMGTNYSPPDLQRVMEDIDADKDGFIDLEEFAQLCRSSSASAEELREAFDLYDENKDGRISGSELHQVLNRLGMKCSMEECSRMIKGVDSDGDGCVNFQEFEKMMATANHSPPHRSNWKLAAAGILCFFSVFRVSCLFYRVVKFESEIWNTVIIRSRSLCLSLSLTDTTRKDYISETLPFRIREREYFEYWYIEGDKRLEKVQRVSAIDWVL</sequence>
<evidence type="ECO:0000259" key="5">
    <source>
        <dbReference type="PROSITE" id="PS50222"/>
    </source>
</evidence>
<dbReference type="FunFam" id="1.10.238.10:FF:000089">
    <property type="entry name" value="calmodulin-like protein 3"/>
    <property type="match status" value="1"/>
</dbReference>
<reference evidence="6" key="1">
    <citation type="submission" date="2022-08" db="EMBL/GenBank/DDBJ databases">
        <authorList>
            <person name="Gutierrez-Valencia J."/>
        </authorList>
    </citation>
    <scope>NUCLEOTIDE SEQUENCE</scope>
</reference>
<dbReference type="InterPro" id="IPR002048">
    <property type="entry name" value="EF_hand_dom"/>
</dbReference>
<feature type="domain" description="EF-hand" evidence="5">
    <location>
        <begin position="58"/>
        <end position="88"/>
    </location>
</feature>
<dbReference type="AlphaFoldDB" id="A0AAV0LSZ8"/>
<comment type="function">
    <text evidence="1">Potential calcium sensor.</text>
</comment>
<protein>
    <recommendedName>
        <fullName evidence="5">EF-hand domain-containing protein</fullName>
    </recommendedName>
</protein>
<feature type="domain" description="EF-hand" evidence="5">
    <location>
        <begin position="22"/>
        <end position="57"/>
    </location>
</feature>
<dbReference type="GO" id="GO:0005737">
    <property type="term" value="C:cytoplasm"/>
    <property type="evidence" value="ECO:0007669"/>
    <property type="project" value="UniProtKB-ARBA"/>
</dbReference>
<evidence type="ECO:0000256" key="4">
    <source>
        <dbReference type="ARBA" id="ARBA00022837"/>
    </source>
</evidence>